<sequence length="192" mass="21452">MRQNVRHVKALIAGAIADLKLIEREIDAHGIEAKRWEEKAVFALKKGEEDLARRALTRKGEHANKADLYREQIETQQEIIDSLKSSLKTLETKLDTTRYQTAKLAAAESLGVLQSTVGATSPADAVIDTTAFDAYDRLVDRVRDLEVHAEALAELTQGDDLEQKFHELENSEKIEADLAALKTKVHPENQDP</sequence>
<keyword evidence="3" id="KW-1185">Reference proteome</keyword>
<accession>A0AA35QY19</accession>
<dbReference type="PANTHER" id="PTHR31088">
    <property type="entry name" value="MEMBRANE-ASSOCIATED PROTEIN VIPP1, CHLOROPLASTIC"/>
    <property type="match status" value="1"/>
</dbReference>
<organism evidence="2 3">
    <name type="scientific">Geodia barretti</name>
    <name type="common">Barrett's horny sponge</name>
    <dbReference type="NCBI Taxonomy" id="519541"/>
    <lineage>
        <taxon>Eukaryota</taxon>
        <taxon>Metazoa</taxon>
        <taxon>Porifera</taxon>
        <taxon>Demospongiae</taxon>
        <taxon>Heteroscleromorpha</taxon>
        <taxon>Tetractinellida</taxon>
        <taxon>Astrophorina</taxon>
        <taxon>Geodiidae</taxon>
        <taxon>Geodia</taxon>
    </lineage>
</organism>
<evidence type="ECO:0000313" key="3">
    <source>
        <dbReference type="Proteomes" id="UP001174909"/>
    </source>
</evidence>
<protein>
    <submittedName>
        <fullName evidence="2">Protein sll0617</fullName>
    </submittedName>
</protein>
<reference evidence="2" key="1">
    <citation type="submission" date="2023-03" db="EMBL/GenBank/DDBJ databases">
        <authorList>
            <person name="Steffen K."/>
            <person name="Cardenas P."/>
        </authorList>
    </citation>
    <scope>NUCLEOTIDE SEQUENCE</scope>
</reference>
<dbReference type="InterPro" id="IPR007157">
    <property type="entry name" value="PspA_VIPP1"/>
</dbReference>
<dbReference type="EMBL" id="CASHTH010000237">
    <property type="protein sequence ID" value="CAI7995053.1"/>
    <property type="molecule type" value="Genomic_DNA"/>
</dbReference>
<dbReference type="AlphaFoldDB" id="A0AA35QY19"/>
<name>A0AA35QY19_GEOBA</name>
<comment type="similarity">
    <text evidence="1">Belongs to the PspA/Vipp/IM30 family.</text>
</comment>
<evidence type="ECO:0000313" key="2">
    <source>
        <dbReference type="EMBL" id="CAI7995053.1"/>
    </source>
</evidence>
<dbReference type="Proteomes" id="UP001174909">
    <property type="component" value="Unassembled WGS sequence"/>
</dbReference>
<proteinExistence type="inferred from homology"/>
<evidence type="ECO:0000256" key="1">
    <source>
        <dbReference type="ARBA" id="ARBA00043985"/>
    </source>
</evidence>
<dbReference type="PANTHER" id="PTHR31088:SF6">
    <property type="entry name" value="PHAGE SHOCK PROTEIN A"/>
    <property type="match status" value="1"/>
</dbReference>
<dbReference type="Pfam" id="PF04012">
    <property type="entry name" value="PspA_IM30"/>
    <property type="match status" value="1"/>
</dbReference>
<gene>
    <name evidence="2" type="ORF">GBAR_LOCUS1604</name>
</gene>
<comment type="caution">
    <text evidence="2">The sequence shown here is derived from an EMBL/GenBank/DDBJ whole genome shotgun (WGS) entry which is preliminary data.</text>
</comment>